<evidence type="ECO:0000313" key="2">
    <source>
        <dbReference type="Proteomes" id="UP000643610"/>
    </source>
</evidence>
<dbReference type="InterPro" id="IPR016155">
    <property type="entry name" value="Mopterin_synth/thiamin_S_b"/>
</dbReference>
<comment type="caution">
    <text evidence="1">The sequence shown here is derived from an EMBL/GenBank/DDBJ whole genome shotgun (WGS) entry which is preliminary data.</text>
</comment>
<keyword evidence="2" id="KW-1185">Reference proteome</keyword>
<dbReference type="RefSeq" id="WP_186890213.1">
    <property type="nucleotide sequence ID" value="NZ_JACOFU010000002.1"/>
</dbReference>
<name>A0ABR6XNX2_9BURK</name>
<reference evidence="1 2" key="1">
    <citation type="submission" date="2020-08" db="EMBL/GenBank/DDBJ databases">
        <title>Novel species isolated from subtropical streams in China.</title>
        <authorList>
            <person name="Lu H."/>
        </authorList>
    </citation>
    <scope>NUCLEOTIDE SEQUENCE [LARGE SCALE GENOMIC DNA]</scope>
    <source>
        <strain evidence="1 2">KCTC 52442</strain>
    </source>
</reference>
<proteinExistence type="predicted"/>
<dbReference type="InterPro" id="IPR003749">
    <property type="entry name" value="ThiS/MoaD-like"/>
</dbReference>
<dbReference type="Pfam" id="PF02597">
    <property type="entry name" value="ThiS"/>
    <property type="match status" value="1"/>
</dbReference>
<evidence type="ECO:0000313" key="1">
    <source>
        <dbReference type="EMBL" id="MBC3831195.1"/>
    </source>
</evidence>
<dbReference type="CDD" id="cd00754">
    <property type="entry name" value="Ubl_MoaD"/>
    <property type="match status" value="1"/>
</dbReference>
<accession>A0ABR6XNX2</accession>
<organism evidence="1 2">
    <name type="scientific">Undibacterium amnicola</name>
    <dbReference type="NCBI Taxonomy" id="1834038"/>
    <lineage>
        <taxon>Bacteria</taxon>
        <taxon>Pseudomonadati</taxon>
        <taxon>Pseudomonadota</taxon>
        <taxon>Betaproteobacteria</taxon>
        <taxon>Burkholderiales</taxon>
        <taxon>Oxalobacteraceae</taxon>
        <taxon>Undibacterium</taxon>
    </lineage>
</organism>
<dbReference type="Gene3D" id="3.10.20.30">
    <property type="match status" value="1"/>
</dbReference>
<gene>
    <name evidence="1" type="ORF">H8K33_06730</name>
</gene>
<dbReference type="Proteomes" id="UP000643610">
    <property type="component" value="Unassembled WGS sequence"/>
</dbReference>
<dbReference type="SUPFAM" id="SSF54285">
    <property type="entry name" value="MoaD/ThiS"/>
    <property type="match status" value="1"/>
</dbReference>
<sequence length="85" mass="9280">MKIQLKFFASVREKLGCASEVLELEVATISAQQVRELLISRGGVWAEVLAPSKALRMACNQQMLNTDEQLQDGAELAFFPPVTGG</sequence>
<dbReference type="EMBL" id="JACOFU010000002">
    <property type="protein sequence ID" value="MBC3831195.1"/>
    <property type="molecule type" value="Genomic_DNA"/>
</dbReference>
<dbReference type="InterPro" id="IPR012675">
    <property type="entry name" value="Beta-grasp_dom_sf"/>
</dbReference>
<protein>
    <submittedName>
        <fullName evidence="1">MoaD/ThiS family protein</fullName>
    </submittedName>
</protein>